<keyword evidence="1" id="KW-0805">Transcription regulation</keyword>
<evidence type="ECO:0000256" key="2">
    <source>
        <dbReference type="ARBA" id="ARBA00023125"/>
    </source>
</evidence>
<dbReference type="InterPro" id="IPR036271">
    <property type="entry name" value="Tet_transcr_reg_TetR-rel_C_sf"/>
</dbReference>
<dbReference type="InterPro" id="IPR001647">
    <property type="entry name" value="HTH_TetR"/>
</dbReference>
<accession>A0ABV7H8U5</accession>
<dbReference type="InterPro" id="IPR011075">
    <property type="entry name" value="TetR_C"/>
</dbReference>
<dbReference type="SUPFAM" id="SSF48498">
    <property type="entry name" value="Tetracyclin repressor-like, C-terminal domain"/>
    <property type="match status" value="1"/>
</dbReference>
<gene>
    <name evidence="6" type="ORF">ACFOEN_14975</name>
</gene>
<dbReference type="Gene3D" id="1.10.357.10">
    <property type="entry name" value="Tetracycline Repressor, domain 2"/>
    <property type="match status" value="1"/>
</dbReference>
<feature type="DNA-binding region" description="H-T-H motif" evidence="4">
    <location>
        <begin position="50"/>
        <end position="69"/>
    </location>
</feature>
<evidence type="ECO:0000313" key="6">
    <source>
        <dbReference type="EMBL" id="MFC3148928.1"/>
    </source>
</evidence>
<dbReference type="RefSeq" id="WP_377305298.1">
    <property type="nucleotide sequence ID" value="NZ_CP180191.1"/>
</dbReference>
<dbReference type="PRINTS" id="PR00455">
    <property type="entry name" value="HTHTETR"/>
</dbReference>
<dbReference type="InterPro" id="IPR050109">
    <property type="entry name" value="HTH-type_TetR-like_transc_reg"/>
</dbReference>
<dbReference type="SUPFAM" id="SSF46689">
    <property type="entry name" value="Homeodomain-like"/>
    <property type="match status" value="1"/>
</dbReference>
<dbReference type="PANTHER" id="PTHR30055:SF211">
    <property type="entry name" value="TRANSCRIPTIONAL REGULATOR, TETR FAMILY"/>
    <property type="match status" value="1"/>
</dbReference>
<dbReference type="Pfam" id="PF16859">
    <property type="entry name" value="TetR_C_11"/>
    <property type="match status" value="1"/>
</dbReference>
<evidence type="ECO:0000259" key="5">
    <source>
        <dbReference type="PROSITE" id="PS50977"/>
    </source>
</evidence>
<dbReference type="PROSITE" id="PS50977">
    <property type="entry name" value="HTH_TETR_2"/>
    <property type="match status" value="1"/>
</dbReference>
<dbReference type="InterPro" id="IPR009057">
    <property type="entry name" value="Homeodomain-like_sf"/>
</dbReference>
<sequence length="256" mass="28151">MNAVPTAIEDPAADAHGELPRWRRRKDARPQEIVQAALDLFVERGYAATRAEDVAARAGVSKGTLYLYFANKEELFRAVISEGLGPVLREATELVDHYQGNTFDLLEELYWGWFERVGATKLSGIKKLVVAEVGNFPELSKFYQEAVIEPAHAMMVKLLDRGISRGEFRAVDTDVMTHVMISPMLMLFLWKHTFSAPNCCMPVDPIQHVRASIDLIKHGLAAGAVPALTAGSPMYSMEKARAALEAAMAQGANPPA</sequence>
<evidence type="ECO:0000256" key="4">
    <source>
        <dbReference type="PROSITE-ProRule" id="PRU00335"/>
    </source>
</evidence>
<keyword evidence="3" id="KW-0804">Transcription</keyword>
<feature type="domain" description="HTH tetR-type" evidence="5">
    <location>
        <begin position="27"/>
        <end position="87"/>
    </location>
</feature>
<keyword evidence="7" id="KW-1185">Reference proteome</keyword>
<evidence type="ECO:0000313" key="7">
    <source>
        <dbReference type="Proteomes" id="UP001595556"/>
    </source>
</evidence>
<name>A0ABV7H8U5_9BURK</name>
<dbReference type="Proteomes" id="UP001595556">
    <property type="component" value="Unassembled WGS sequence"/>
</dbReference>
<proteinExistence type="predicted"/>
<dbReference type="Pfam" id="PF00440">
    <property type="entry name" value="TetR_N"/>
    <property type="match status" value="1"/>
</dbReference>
<evidence type="ECO:0000256" key="1">
    <source>
        <dbReference type="ARBA" id="ARBA00023015"/>
    </source>
</evidence>
<organism evidence="6 7">
    <name type="scientific">Piscinibacterium candidicorallinum</name>
    <dbReference type="NCBI Taxonomy" id="1793872"/>
    <lineage>
        <taxon>Bacteria</taxon>
        <taxon>Pseudomonadati</taxon>
        <taxon>Pseudomonadota</taxon>
        <taxon>Betaproteobacteria</taxon>
        <taxon>Burkholderiales</taxon>
        <taxon>Piscinibacterium</taxon>
    </lineage>
</organism>
<evidence type="ECO:0000256" key="3">
    <source>
        <dbReference type="ARBA" id="ARBA00023163"/>
    </source>
</evidence>
<dbReference type="EMBL" id="JBHRTI010000010">
    <property type="protein sequence ID" value="MFC3148928.1"/>
    <property type="molecule type" value="Genomic_DNA"/>
</dbReference>
<keyword evidence="2 4" id="KW-0238">DNA-binding</keyword>
<dbReference type="PANTHER" id="PTHR30055">
    <property type="entry name" value="HTH-TYPE TRANSCRIPTIONAL REGULATOR RUTR"/>
    <property type="match status" value="1"/>
</dbReference>
<protein>
    <submittedName>
        <fullName evidence="6">TetR/AcrR family transcriptional regulator</fullName>
    </submittedName>
</protein>
<reference evidence="7" key="1">
    <citation type="journal article" date="2019" name="Int. J. Syst. Evol. Microbiol.">
        <title>The Global Catalogue of Microorganisms (GCM) 10K type strain sequencing project: providing services to taxonomists for standard genome sequencing and annotation.</title>
        <authorList>
            <consortium name="The Broad Institute Genomics Platform"/>
            <consortium name="The Broad Institute Genome Sequencing Center for Infectious Disease"/>
            <person name="Wu L."/>
            <person name="Ma J."/>
        </authorList>
    </citation>
    <scope>NUCLEOTIDE SEQUENCE [LARGE SCALE GENOMIC DNA]</scope>
    <source>
        <strain evidence="7">KCTC 52168</strain>
    </source>
</reference>
<comment type="caution">
    <text evidence="6">The sequence shown here is derived from an EMBL/GenBank/DDBJ whole genome shotgun (WGS) entry which is preliminary data.</text>
</comment>